<feature type="non-terminal residue" evidence="10">
    <location>
        <position position="437"/>
    </location>
</feature>
<feature type="transmembrane region" description="Helical" evidence="8">
    <location>
        <begin position="219"/>
        <end position="240"/>
    </location>
</feature>
<organism evidence="10 11">
    <name type="scientific">Actinomadura harenae</name>
    <dbReference type="NCBI Taxonomy" id="2483351"/>
    <lineage>
        <taxon>Bacteria</taxon>
        <taxon>Bacillati</taxon>
        <taxon>Actinomycetota</taxon>
        <taxon>Actinomycetes</taxon>
        <taxon>Streptosporangiales</taxon>
        <taxon>Thermomonosporaceae</taxon>
        <taxon>Actinomadura</taxon>
    </lineage>
</organism>
<proteinExistence type="predicted"/>
<feature type="transmembrane region" description="Helical" evidence="8">
    <location>
        <begin position="301"/>
        <end position="322"/>
    </location>
</feature>
<comment type="subcellular location">
    <subcellularLocation>
        <location evidence="1">Membrane</location>
        <topology evidence="1">Multi-pass membrane protein</topology>
    </subcellularLocation>
</comment>
<keyword evidence="5" id="KW-0406">Ion transport</keyword>
<dbReference type="GO" id="GO:0016020">
    <property type="term" value="C:membrane"/>
    <property type="evidence" value="ECO:0007669"/>
    <property type="project" value="UniProtKB-SubCell"/>
</dbReference>
<evidence type="ECO:0000256" key="1">
    <source>
        <dbReference type="ARBA" id="ARBA00004141"/>
    </source>
</evidence>
<keyword evidence="11" id="KW-1185">Reference proteome</keyword>
<feature type="transmembrane region" description="Helical" evidence="8">
    <location>
        <begin position="61"/>
        <end position="80"/>
    </location>
</feature>
<dbReference type="OrthoDB" id="9793589at2"/>
<name>A0A3M2LXH6_9ACTN</name>
<feature type="region of interest" description="Disordered" evidence="7">
    <location>
        <begin position="1"/>
        <end position="25"/>
    </location>
</feature>
<evidence type="ECO:0000256" key="5">
    <source>
        <dbReference type="ARBA" id="ARBA00023065"/>
    </source>
</evidence>
<feature type="transmembrane region" description="Helical" evidence="8">
    <location>
        <begin position="92"/>
        <end position="112"/>
    </location>
</feature>
<evidence type="ECO:0000256" key="4">
    <source>
        <dbReference type="ARBA" id="ARBA00022989"/>
    </source>
</evidence>
<feature type="transmembrane region" description="Helical" evidence="8">
    <location>
        <begin position="32"/>
        <end position="49"/>
    </location>
</feature>
<dbReference type="PANTHER" id="PTHR32468:SF0">
    <property type="entry name" value="K(+)_H(+) ANTIPORTER 1"/>
    <property type="match status" value="1"/>
</dbReference>
<feature type="transmembrane region" description="Helical" evidence="8">
    <location>
        <begin position="256"/>
        <end position="289"/>
    </location>
</feature>
<keyword evidence="4 8" id="KW-1133">Transmembrane helix</keyword>
<dbReference type="InterPro" id="IPR038770">
    <property type="entry name" value="Na+/solute_symporter_sf"/>
</dbReference>
<dbReference type="Pfam" id="PF00999">
    <property type="entry name" value="Na_H_Exchanger"/>
    <property type="match status" value="1"/>
</dbReference>
<dbReference type="AlphaFoldDB" id="A0A3M2LXH6"/>
<feature type="transmembrane region" description="Helical" evidence="8">
    <location>
        <begin position="124"/>
        <end position="146"/>
    </location>
</feature>
<evidence type="ECO:0000256" key="7">
    <source>
        <dbReference type="SAM" id="MobiDB-lite"/>
    </source>
</evidence>
<dbReference type="Proteomes" id="UP000282674">
    <property type="component" value="Unassembled WGS sequence"/>
</dbReference>
<dbReference type="InterPro" id="IPR006153">
    <property type="entry name" value="Cation/H_exchanger_TM"/>
</dbReference>
<sequence length="437" mass="44728">MTPPACAGPAGRGEPRSSSSGGRGGNVTDTQILKFLLALAFVVVLARVAGRVARRFGQPDVIGELAIGIVVGPTLLHGRVADLLFPGTVRPFLNAVANLGLVVFMFVVGLELDRRTVREVGRATAGAALGSTLAPLALGALLGLYLAPRHAAGHETGFVLFMAVAMAVTAFPVLARIIGDRGLGGTLLGTVALSTAAVCDVVAWTLLAAVQAMVGDASAWQIALLVPYVAVMFLVVGPLLGRSGLADALSARSPSALAVVLIGLLLSAAATQALGLHFIFGAFLFGLVLPRGRTDEARSALLGSVQFGTVLLLPAYFVLVGLKVNLADTTMKDVLDFGLILLTAVVAKFGGAFVGARLQGLPTRTSALLAVLMNTRGLTELVALGVGLSMGVLDRDLYGLMVVMALVTTAMTGPALRLLGVDRPAEGSAPGAPHREP</sequence>
<evidence type="ECO:0000259" key="9">
    <source>
        <dbReference type="Pfam" id="PF00999"/>
    </source>
</evidence>
<keyword evidence="3 8" id="KW-0812">Transmembrane</keyword>
<gene>
    <name evidence="10" type="ORF">EBO15_25335</name>
</gene>
<evidence type="ECO:0000313" key="10">
    <source>
        <dbReference type="EMBL" id="RMI40755.1"/>
    </source>
</evidence>
<evidence type="ECO:0000313" key="11">
    <source>
        <dbReference type="Proteomes" id="UP000282674"/>
    </source>
</evidence>
<evidence type="ECO:0000256" key="8">
    <source>
        <dbReference type="SAM" id="Phobius"/>
    </source>
</evidence>
<dbReference type="InterPro" id="IPR050794">
    <property type="entry name" value="CPA2_transporter"/>
</dbReference>
<dbReference type="GO" id="GO:1902600">
    <property type="term" value="P:proton transmembrane transport"/>
    <property type="evidence" value="ECO:0007669"/>
    <property type="project" value="InterPro"/>
</dbReference>
<keyword evidence="2" id="KW-0813">Transport</keyword>
<comment type="caution">
    <text evidence="10">The sequence shown here is derived from an EMBL/GenBank/DDBJ whole genome shotgun (WGS) entry which is preliminary data.</text>
</comment>
<reference evidence="10 11" key="1">
    <citation type="submission" date="2018-10" db="EMBL/GenBank/DDBJ databases">
        <title>Isolation from soil.</title>
        <authorList>
            <person name="Hu J."/>
        </authorList>
    </citation>
    <scope>NUCLEOTIDE SEQUENCE [LARGE SCALE GENOMIC DNA]</scope>
    <source>
        <strain evidence="10 11">NEAU-Ht49</strain>
    </source>
</reference>
<evidence type="ECO:0000256" key="3">
    <source>
        <dbReference type="ARBA" id="ARBA00022692"/>
    </source>
</evidence>
<feature type="transmembrane region" description="Helical" evidence="8">
    <location>
        <begin position="187"/>
        <end position="207"/>
    </location>
</feature>
<dbReference type="GO" id="GO:0015297">
    <property type="term" value="F:antiporter activity"/>
    <property type="evidence" value="ECO:0007669"/>
    <property type="project" value="InterPro"/>
</dbReference>
<keyword evidence="6 8" id="KW-0472">Membrane</keyword>
<feature type="transmembrane region" description="Helical" evidence="8">
    <location>
        <begin position="397"/>
        <end position="416"/>
    </location>
</feature>
<feature type="domain" description="Cation/H+ exchanger transmembrane" evidence="9">
    <location>
        <begin position="44"/>
        <end position="417"/>
    </location>
</feature>
<protein>
    <submittedName>
        <fullName evidence="10">Cation/H(+) antiporter</fullName>
    </submittedName>
</protein>
<evidence type="ECO:0000256" key="6">
    <source>
        <dbReference type="ARBA" id="ARBA00023136"/>
    </source>
</evidence>
<dbReference type="PANTHER" id="PTHR32468">
    <property type="entry name" value="CATION/H + ANTIPORTER"/>
    <property type="match status" value="1"/>
</dbReference>
<accession>A0A3M2LXH6</accession>
<feature type="transmembrane region" description="Helical" evidence="8">
    <location>
        <begin position="158"/>
        <end position="175"/>
    </location>
</feature>
<dbReference type="EMBL" id="RFFG01000050">
    <property type="protein sequence ID" value="RMI40755.1"/>
    <property type="molecule type" value="Genomic_DNA"/>
</dbReference>
<dbReference type="Gene3D" id="1.20.1530.20">
    <property type="match status" value="1"/>
</dbReference>
<evidence type="ECO:0000256" key="2">
    <source>
        <dbReference type="ARBA" id="ARBA00022448"/>
    </source>
</evidence>
<feature type="transmembrane region" description="Helical" evidence="8">
    <location>
        <begin position="334"/>
        <end position="355"/>
    </location>
</feature>